<dbReference type="EMBL" id="CP000157">
    <property type="protein sequence ID" value="ABC64174.1"/>
    <property type="molecule type" value="Genomic_DNA"/>
</dbReference>
<sequence length="24" mass="2651">MTILFGLGAAAIFGRRKWMIKKAA</sequence>
<gene>
    <name evidence="1" type="ordered locus">ELI_10410</name>
</gene>
<dbReference type="AlphaFoldDB" id="Q2N817"/>
<dbReference type="HOGENOM" id="CLU_221658_0_0_5"/>
<evidence type="ECO:0000313" key="1">
    <source>
        <dbReference type="EMBL" id="ABC64174.1"/>
    </source>
</evidence>
<protein>
    <submittedName>
        <fullName evidence="1">Uncharacterized protein</fullName>
    </submittedName>
</protein>
<dbReference type="Proteomes" id="UP000008808">
    <property type="component" value="Chromosome"/>
</dbReference>
<evidence type="ECO:0000313" key="2">
    <source>
        <dbReference type="Proteomes" id="UP000008808"/>
    </source>
</evidence>
<keyword evidence="2" id="KW-1185">Reference proteome</keyword>
<name>Q2N817_ERYLH</name>
<reference evidence="2" key="1">
    <citation type="journal article" date="2009" name="J. Bacteriol.">
        <title>Complete genome sequence of Erythrobacter litoralis HTCC2594.</title>
        <authorList>
            <person name="Oh H.M."/>
            <person name="Giovannoni S.J."/>
            <person name="Ferriera S."/>
            <person name="Johnson J."/>
            <person name="Cho J.C."/>
        </authorList>
    </citation>
    <scope>NUCLEOTIDE SEQUENCE [LARGE SCALE GENOMIC DNA]</scope>
    <source>
        <strain evidence="2">HTCC2594</strain>
    </source>
</reference>
<organism evidence="1 2">
    <name type="scientific">Erythrobacter litoralis (strain HTCC2594)</name>
    <dbReference type="NCBI Taxonomy" id="314225"/>
    <lineage>
        <taxon>Bacteria</taxon>
        <taxon>Pseudomonadati</taxon>
        <taxon>Pseudomonadota</taxon>
        <taxon>Alphaproteobacteria</taxon>
        <taxon>Sphingomonadales</taxon>
        <taxon>Erythrobacteraceae</taxon>
        <taxon>Erythrobacter/Porphyrobacter group</taxon>
        <taxon>Erythrobacter</taxon>
    </lineage>
</organism>
<proteinExistence type="predicted"/>
<dbReference type="KEGG" id="eli:ELI_10410"/>
<accession>Q2N817</accession>